<dbReference type="EMBL" id="CP076607">
    <property type="protein sequence ID" value="QWU13379.1"/>
    <property type="molecule type" value="Genomic_DNA"/>
</dbReference>
<name>A0A1H8JIT7_9BACL</name>
<sequence length="132" mass="15176">MSDIANNITVYLDPKGKNGLAELDINKITYMELDKTIKSVVIHTLDNVYYINGSLTQWTNLLINSGFDFVRADRNTLINVKNVVSLDKDFNWAFFDDERKKHCLLSENGYKMVKQKGNLNVNEISLKESPSW</sequence>
<keyword evidence="3" id="KW-0238">DNA-binding</keyword>
<dbReference type="Pfam" id="PF04397">
    <property type="entry name" value="LytTR"/>
    <property type="match status" value="1"/>
</dbReference>
<proteinExistence type="predicted"/>
<reference evidence="3 4" key="1">
    <citation type="submission" date="2016-10" db="EMBL/GenBank/DDBJ databases">
        <authorList>
            <person name="de Groot N.N."/>
        </authorList>
    </citation>
    <scope>NUCLEOTIDE SEQUENCE [LARGE SCALE GENOMIC DNA]</scope>
    <source>
        <strain evidence="3 4">CGMCC 1.10238</strain>
    </source>
</reference>
<organism evidence="3 4">
    <name type="scientific">Paenibacillus sophorae</name>
    <dbReference type="NCBI Taxonomy" id="1333845"/>
    <lineage>
        <taxon>Bacteria</taxon>
        <taxon>Bacillati</taxon>
        <taxon>Bacillota</taxon>
        <taxon>Bacilli</taxon>
        <taxon>Bacillales</taxon>
        <taxon>Paenibacillaceae</taxon>
        <taxon>Paenibacillus</taxon>
    </lineage>
</organism>
<dbReference type="OrthoDB" id="2664085at2"/>
<dbReference type="SMART" id="SM00850">
    <property type="entry name" value="LytTR"/>
    <property type="match status" value="1"/>
</dbReference>
<accession>A0A1H8JIT7</accession>
<evidence type="ECO:0000259" key="1">
    <source>
        <dbReference type="PROSITE" id="PS50930"/>
    </source>
</evidence>
<dbReference type="Gene3D" id="2.40.50.1020">
    <property type="entry name" value="LytTr DNA-binding domain"/>
    <property type="match status" value="1"/>
</dbReference>
<dbReference type="RefSeq" id="WP_036600880.1">
    <property type="nucleotide sequence ID" value="NZ_CP076607.1"/>
</dbReference>
<dbReference type="PROSITE" id="PS50930">
    <property type="entry name" value="HTH_LYTTR"/>
    <property type="match status" value="1"/>
</dbReference>
<dbReference type="STRING" id="1333845.SAMN04487895_10344"/>
<evidence type="ECO:0000313" key="2">
    <source>
        <dbReference type="EMBL" id="QWU13379.1"/>
    </source>
</evidence>
<dbReference type="InterPro" id="IPR007492">
    <property type="entry name" value="LytTR_DNA-bd_dom"/>
</dbReference>
<protein>
    <submittedName>
        <fullName evidence="2">LytTR family transcriptional regulator DNA-binding domain-containing protein</fullName>
    </submittedName>
    <submittedName>
        <fullName evidence="3">LytTr DNA-binding domain-containing protein</fullName>
    </submittedName>
</protein>
<dbReference type="EMBL" id="FODH01000003">
    <property type="protein sequence ID" value="SEN80704.1"/>
    <property type="molecule type" value="Genomic_DNA"/>
</dbReference>
<evidence type="ECO:0000313" key="3">
    <source>
        <dbReference type="EMBL" id="SEN80704.1"/>
    </source>
</evidence>
<feature type="domain" description="HTH LytTR-type" evidence="1">
    <location>
        <begin position="23"/>
        <end position="119"/>
    </location>
</feature>
<evidence type="ECO:0000313" key="5">
    <source>
        <dbReference type="Proteomes" id="UP000683429"/>
    </source>
</evidence>
<dbReference type="Proteomes" id="UP000683429">
    <property type="component" value="Chromosome"/>
</dbReference>
<evidence type="ECO:0000313" key="4">
    <source>
        <dbReference type="Proteomes" id="UP000198809"/>
    </source>
</evidence>
<reference evidence="2 5" key="2">
    <citation type="submission" date="2021-06" db="EMBL/GenBank/DDBJ databases">
        <title>Whole genome sequence of Paenibacillus sophorae DSM23020 for comparative genomics.</title>
        <authorList>
            <person name="Kim M.-J."/>
            <person name="Lee G."/>
            <person name="Shin J.-H."/>
        </authorList>
    </citation>
    <scope>NUCLEOTIDE SEQUENCE [LARGE SCALE GENOMIC DNA]</scope>
    <source>
        <strain evidence="2 5">DSM 23020</strain>
    </source>
</reference>
<keyword evidence="5" id="KW-1185">Reference proteome</keyword>
<dbReference type="Proteomes" id="UP000198809">
    <property type="component" value="Unassembled WGS sequence"/>
</dbReference>
<dbReference type="AlphaFoldDB" id="A0A1H8JIT7"/>
<dbReference type="GO" id="GO:0003677">
    <property type="term" value="F:DNA binding"/>
    <property type="evidence" value="ECO:0007669"/>
    <property type="project" value="UniProtKB-KW"/>
</dbReference>
<gene>
    <name evidence="2" type="ORF">KP014_15370</name>
    <name evidence="3" type="ORF">SAMN04487895_10344</name>
</gene>